<sequence length="40" mass="4187">MVLTTPPAQAVDAMKNKNGGPLPSRSKSTRSLIHPSLVAD</sequence>
<keyword evidence="3" id="KW-1185">Reference proteome</keyword>
<evidence type="ECO:0000313" key="3">
    <source>
        <dbReference type="Proteomes" id="UP000018144"/>
    </source>
</evidence>
<dbReference type="EMBL" id="HF936275">
    <property type="protein sequence ID" value="CCX34001.1"/>
    <property type="molecule type" value="Genomic_DNA"/>
</dbReference>
<gene>
    <name evidence="2" type="ORF">PCON_02429</name>
</gene>
<organism evidence="2 3">
    <name type="scientific">Pyronema omphalodes (strain CBS 100304)</name>
    <name type="common">Pyronema confluens</name>
    <dbReference type="NCBI Taxonomy" id="1076935"/>
    <lineage>
        <taxon>Eukaryota</taxon>
        <taxon>Fungi</taxon>
        <taxon>Dikarya</taxon>
        <taxon>Ascomycota</taxon>
        <taxon>Pezizomycotina</taxon>
        <taxon>Pezizomycetes</taxon>
        <taxon>Pezizales</taxon>
        <taxon>Pyronemataceae</taxon>
        <taxon>Pyronema</taxon>
    </lineage>
</organism>
<protein>
    <submittedName>
        <fullName evidence="2">Uncharacterized protein</fullName>
    </submittedName>
</protein>
<evidence type="ECO:0000256" key="1">
    <source>
        <dbReference type="SAM" id="MobiDB-lite"/>
    </source>
</evidence>
<proteinExistence type="predicted"/>
<name>U4LPB4_PYROM</name>
<evidence type="ECO:0000313" key="2">
    <source>
        <dbReference type="EMBL" id="CCX34001.1"/>
    </source>
</evidence>
<dbReference type="Proteomes" id="UP000018144">
    <property type="component" value="Unassembled WGS sequence"/>
</dbReference>
<feature type="region of interest" description="Disordered" evidence="1">
    <location>
        <begin position="1"/>
        <end position="40"/>
    </location>
</feature>
<reference evidence="2 3" key="1">
    <citation type="journal article" date="2013" name="PLoS Genet.">
        <title>The genome and development-dependent transcriptomes of Pyronema confluens: a window into fungal evolution.</title>
        <authorList>
            <person name="Traeger S."/>
            <person name="Altegoer F."/>
            <person name="Freitag M."/>
            <person name="Gabaldon T."/>
            <person name="Kempken F."/>
            <person name="Kumar A."/>
            <person name="Marcet-Houben M."/>
            <person name="Poggeler S."/>
            <person name="Stajich J.E."/>
            <person name="Nowrousian M."/>
        </authorList>
    </citation>
    <scope>NUCLEOTIDE SEQUENCE [LARGE SCALE GENOMIC DNA]</scope>
    <source>
        <strain evidence="3">CBS 100304</strain>
        <tissue evidence="2">Vegetative mycelium</tissue>
    </source>
</reference>
<dbReference type="AlphaFoldDB" id="U4LPB4"/>
<accession>U4LPB4</accession>